<name>A0ABT9P3I1_9ACTN</name>
<feature type="region of interest" description="Disordered" evidence="1">
    <location>
        <begin position="1"/>
        <end position="21"/>
    </location>
</feature>
<dbReference type="RefSeq" id="WP_307243045.1">
    <property type="nucleotide sequence ID" value="NZ_JAUSQZ010000001.1"/>
</dbReference>
<keyword evidence="3" id="KW-1185">Reference proteome</keyword>
<sequence>MSTPTPPQDDTGQEPPTADLSELTATDALLDRLAARDASEQDLLDPTAMALNTLLTEIDAEAGADNAMARLVEVLAGRPLYIDGPSVTADVSAGAAPETIDLTDAAPDVPVAAVPITAARSSRRRRWQVAASKVSAPVAAASIAVMVVLGGGVSAAVAGDPMAPLDGVGRVMAKLPGIDSSGYDRKDAQKELELAASLAATDPDAAREHYQKAQAILADLPDDKKSDLMVTADAVAAVLVPGDPTEPGVVPVGTATTPGDAVTTVPGATGTPTAVPATDVTASPTSGGGGTTASTPPSSTTTTAPTTSTGPTTSSAPSSTANDSPTSQTSAPTDPATQAPTSVPSAASPDDVASGE</sequence>
<feature type="compositionally biased region" description="Polar residues" evidence="1">
    <location>
        <begin position="328"/>
        <end position="345"/>
    </location>
</feature>
<proteinExistence type="predicted"/>
<protein>
    <recommendedName>
        <fullName evidence="4">Anti-sigma-D factor RsdA-like protein</fullName>
    </recommendedName>
</protein>
<evidence type="ECO:0008006" key="4">
    <source>
        <dbReference type="Google" id="ProtNLM"/>
    </source>
</evidence>
<evidence type="ECO:0000256" key="1">
    <source>
        <dbReference type="SAM" id="MobiDB-lite"/>
    </source>
</evidence>
<accession>A0ABT9P3I1</accession>
<feature type="region of interest" description="Disordered" evidence="1">
    <location>
        <begin position="241"/>
        <end position="356"/>
    </location>
</feature>
<feature type="compositionally biased region" description="Low complexity" evidence="1">
    <location>
        <begin position="259"/>
        <end position="285"/>
    </location>
</feature>
<reference evidence="2 3" key="1">
    <citation type="submission" date="2023-07" db="EMBL/GenBank/DDBJ databases">
        <title>Sequencing the genomes of 1000 actinobacteria strains.</title>
        <authorList>
            <person name="Klenk H.-P."/>
        </authorList>
    </citation>
    <scope>NUCLEOTIDE SEQUENCE [LARGE SCALE GENOMIC DNA]</scope>
    <source>
        <strain evidence="2 3">DSM 44388</strain>
    </source>
</reference>
<evidence type="ECO:0000313" key="3">
    <source>
        <dbReference type="Proteomes" id="UP001235712"/>
    </source>
</evidence>
<evidence type="ECO:0000313" key="2">
    <source>
        <dbReference type="EMBL" id="MDP9827239.1"/>
    </source>
</evidence>
<comment type="caution">
    <text evidence="2">The sequence shown here is derived from an EMBL/GenBank/DDBJ whole genome shotgun (WGS) entry which is preliminary data.</text>
</comment>
<organism evidence="2 3">
    <name type="scientific">Kineosporia succinea</name>
    <dbReference type="NCBI Taxonomy" id="84632"/>
    <lineage>
        <taxon>Bacteria</taxon>
        <taxon>Bacillati</taxon>
        <taxon>Actinomycetota</taxon>
        <taxon>Actinomycetes</taxon>
        <taxon>Kineosporiales</taxon>
        <taxon>Kineosporiaceae</taxon>
        <taxon>Kineosporia</taxon>
    </lineage>
</organism>
<dbReference type="Proteomes" id="UP001235712">
    <property type="component" value="Unassembled WGS sequence"/>
</dbReference>
<feature type="compositionally biased region" description="Low complexity" evidence="1">
    <location>
        <begin position="292"/>
        <end position="327"/>
    </location>
</feature>
<dbReference type="EMBL" id="JAUSQZ010000001">
    <property type="protein sequence ID" value="MDP9827239.1"/>
    <property type="molecule type" value="Genomic_DNA"/>
</dbReference>
<gene>
    <name evidence="2" type="ORF">J2S57_002988</name>
</gene>